<proteinExistence type="predicted"/>
<gene>
    <name evidence="2" type="ORF">GJV26_23740</name>
</gene>
<accession>A0A6I3XEU2</accession>
<dbReference type="InterPro" id="IPR010727">
    <property type="entry name" value="DUF1302"/>
</dbReference>
<evidence type="ECO:0000313" key="3">
    <source>
        <dbReference type="Proteomes" id="UP000431684"/>
    </source>
</evidence>
<keyword evidence="1" id="KW-0732">Signal</keyword>
<dbReference type="RefSeq" id="WP_155711140.1">
    <property type="nucleotide sequence ID" value="NZ_BMWU01000004.1"/>
</dbReference>
<name>A0A6I3XEU2_9BURK</name>
<feature type="signal peptide" evidence="1">
    <location>
        <begin position="1"/>
        <end position="35"/>
    </location>
</feature>
<protein>
    <submittedName>
        <fullName evidence="2">DUF1302 family protein</fullName>
    </submittedName>
</protein>
<comment type="caution">
    <text evidence="2">The sequence shown here is derived from an EMBL/GenBank/DDBJ whole genome shotgun (WGS) entry which is preliminary data.</text>
</comment>
<evidence type="ECO:0000313" key="2">
    <source>
        <dbReference type="EMBL" id="MUI15444.1"/>
    </source>
</evidence>
<evidence type="ECO:0000256" key="1">
    <source>
        <dbReference type="SAM" id="SignalP"/>
    </source>
</evidence>
<dbReference type="Pfam" id="PF06980">
    <property type="entry name" value="DUF1302"/>
    <property type="match status" value="1"/>
</dbReference>
<reference evidence="2 3" key="1">
    <citation type="submission" date="2019-11" db="EMBL/GenBank/DDBJ databases">
        <title>Draft Genome Sequences of Six Type Strains of the Genus Massilia.</title>
        <authorList>
            <person name="Miess H."/>
            <person name="Frediansyah A."/>
            <person name="Goeker M."/>
            <person name="Gross H."/>
        </authorList>
    </citation>
    <scope>NUCLEOTIDE SEQUENCE [LARGE SCALE GENOMIC DNA]</scope>
    <source>
        <strain evidence="2 3">DSM 17513</strain>
    </source>
</reference>
<organism evidence="2 3">
    <name type="scientific">Pseudoduganella dura</name>
    <dbReference type="NCBI Taxonomy" id="321982"/>
    <lineage>
        <taxon>Bacteria</taxon>
        <taxon>Pseudomonadati</taxon>
        <taxon>Pseudomonadota</taxon>
        <taxon>Betaproteobacteria</taxon>
        <taxon>Burkholderiales</taxon>
        <taxon>Oxalobacteraceae</taxon>
        <taxon>Telluria group</taxon>
        <taxon>Pseudoduganella</taxon>
    </lineage>
</organism>
<sequence length="536" mass="57511">MKKHSGATAFRHRRRTVAGLAALAGTLAVCGTGHAADLNPGGAWQIRWDNTIKYSAGYRLDNPDSALVAGAAKVNNDDGDRNFDKGLISNRADLLTEFDIQKDGFGLRLSAAAWYDTVYNNPTSNTSAATSNNVRAPYDRFADETRRIAGRNAEMLDWFVFGTNRIGDSTLSYRLGQHSLIWGTSLFFGMNGLAKGMAPIDLYKLSIPGAQAKETTIPVPQLSGTLQLTDDTSVEAYYQFKYRPTRLHPAGSYLSATDMLGAGAESIFAGPLKLDFAGMVKGDLPNNFGVALNTRSGTLDADLGLYAIRYNDASTQVVTQASTRSYYLAVPNNVRAVGASISRLVGIANVGLEASMRFGQPLVARSGTVVIPAGSTSSWLTDNVPFPTGRTTHLNLSSTMVTGASGLWDGASLVGELSANHLNSVQRNGAKVDATLNKTSFGTRVILTPTWYQVAPGVDLSLPLNVGWSFKGRSVIDTAFPFSGSPDHGGEIIVGVSGVYLNRWNANLSFINYKGKVSSQPLLDRDYLRFSLQASF</sequence>
<feature type="chain" id="PRO_5026183836" evidence="1">
    <location>
        <begin position="36"/>
        <end position="536"/>
    </location>
</feature>
<keyword evidence="3" id="KW-1185">Reference proteome</keyword>
<dbReference type="AlphaFoldDB" id="A0A6I3XEU2"/>
<dbReference type="EMBL" id="WNWM01000002">
    <property type="protein sequence ID" value="MUI15444.1"/>
    <property type="molecule type" value="Genomic_DNA"/>
</dbReference>
<dbReference type="Proteomes" id="UP000431684">
    <property type="component" value="Unassembled WGS sequence"/>
</dbReference>
<dbReference type="OrthoDB" id="8932625at2"/>